<dbReference type="Pfam" id="PF03441">
    <property type="entry name" value="FAD_binding_7"/>
    <property type="match status" value="1"/>
</dbReference>
<organism evidence="8 9">
    <name type="scientific">Flavobacterium keumense</name>
    <dbReference type="NCBI Taxonomy" id="1306518"/>
    <lineage>
        <taxon>Bacteria</taxon>
        <taxon>Pseudomonadati</taxon>
        <taxon>Bacteroidota</taxon>
        <taxon>Flavobacteriia</taxon>
        <taxon>Flavobacteriales</taxon>
        <taxon>Flavobacteriaceae</taxon>
        <taxon>Flavobacterium</taxon>
    </lineage>
</organism>
<comment type="cofactor">
    <cofactor evidence="6">
        <name>(6R)-5,10-methylene-5,6,7,8-tetrahydrofolate</name>
        <dbReference type="ChEBI" id="CHEBI:15636"/>
    </cofactor>
    <text evidence="6">Binds 1 5,10-methenyltetrahydrofolate (MTHF) per subunit.</text>
</comment>
<dbReference type="PANTHER" id="PTHR11455">
    <property type="entry name" value="CRYPTOCHROME"/>
    <property type="match status" value="1"/>
</dbReference>
<keyword evidence="9" id="KW-1185">Reference proteome</keyword>
<evidence type="ECO:0000259" key="7">
    <source>
        <dbReference type="PROSITE" id="PS51645"/>
    </source>
</evidence>
<dbReference type="Gene3D" id="1.10.579.10">
    <property type="entry name" value="DNA Cyclobutane Dipyrimidine Photolyase, subunit A, domain 3"/>
    <property type="match status" value="1"/>
</dbReference>
<keyword evidence="4 6" id="KW-0274">FAD</keyword>
<dbReference type="InterPro" id="IPR014729">
    <property type="entry name" value="Rossmann-like_a/b/a_fold"/>
</dbReference>
<gene>
    <name evidence="8" type="ORF">MG292_04055</name>
</gene>
<dbReference type="RefSeq" id="WP_264533984.1">
    <property type="nucleotide sequence ID" value="NZ_CP092332.1"/>
</dbReference>
<dbReference type="Gene3D" id="3.40.50.620">
    <property type="entry name" value="HUPs"/>
    <property type="match status" value="1"/>
</dbReference>
<dbReference type="InterPro" id="IPR005101">
    <property type="entry name" value="Cryptochr/Photolyase_FAD-bd"/>
</dbReference>
<evidence type="ECO:0000256" key="1">
    <source>
        <dbReference type="ARBA" id="ARBA00005862"/>
    </source>
</evidence>
<evidence type="ECO:0000256" key="6">
    <source>
        <dbReference type="RuleBase" id="RU367151"/>
    </source>
</evidence>
<dbReference type="SUPFAM" id="SSF48173">
    <property type="entry name" value="Cryptochrome/photolyase FAD-binding domain"/>
    <property type="match status" value="1"/>
</dbReference>
<evidence type="ECO:0000313" key="9">
    <source>
        <dbReference type="Proteomes" id="UP001232117"/>
    </source>
</evidence>
<protein>
    <recommendedName>
        <fullName evidence="2 6">Cryptochrome DASH</fullName>
    </recommendedName>
</protein>
<sequence length="431" mass="50234">MIKTALVWFKTDLRIGDNETLVKAIAQSKEVIPVYCFDESHFETTEHGFKKTGSFRAQFLLESLQDLDVKLRELGSGLRIVQGKPEVEIPKLVQEYKVQKVFAKREVAFEEKQTEKKVELELFKLRCEFETVSTSTLYHAEDLPFSIKDIPDVFTNFRKKTEKDATIRNPFEAPTKINSPAIPAIDLPTLEALGVTKTTIDSRAVLPFKGGESQAIQRLQHYFYDTQCLSSYKETRNGMVGRDYSSKFSPWLALGCISPRFIYAEIKKYEKQFGANDSTYWLVFELLWRDFFRFMFKKYQTKFFLYEGIKSEKVNSKSLNEKLLSQWMNGTTPSDFINANMIELQLTGFMSNRGRQNVASYFCNELNMDWRVGAAYFEEQLIDYDVCSNWGNWAYLAGVGNDPRGHRYFNIEKQAMDYDKKKVFRNLWLKD</sequence>
<evidence type="ECO:0000256" key="2">
    <source>
        <dbReference type="ARBA" id="ARBA00017881"/>
    </source>
</evidence>
<comment type="cofactor">
    <cofactor evidence="6">
        <name>FAD</name>
        <dbReference type="ChEBI" id="CHEBI:57692"/>
    </cofactor>
    <text evidence="6">Binds 1 FAD per subunit.</text>
</comment>
<dbReference type="InterPro" id="IPR036155">
    <property type="entry name" value="Crypto/Photolyase_N_sf"/>
</dbReference>
<comment type="similarity">
    <text evidence="1 6">Belongs to the DNA photolyase class-1 family.</text>
</comment>
<reference evidence="8 9" key="2">
    <citation type="submission" date="2023-06" db="EMBL/GenBank/DDBJ databases">
        <title>Complete Genome Sequence of Flavobacterium keumense K3R-10.</title>
        <authorList>
            <person name="Jeong H."/>
            <person name="Jhang S.Y."/>
            <person name="Kim J.N."/>
        </authorList>
    </citation>
    <scope>NUCLEOTIDE SEQUENCE [LARGE SCALE GENOMIC DNA]</scope>
    <source>
        <strain evidence="8 9">K3R-10</strain>
    </source>
</reference>
<dbReference type="EMBL" id="CP092332">
    <property type="protein sequence ID" value="WGK95410.1"/>
    <property type="molecule type" value="Genomic_DNA"/>
</dbReference>
<dbReference type="InterPro" id="IPR014133">
    <property type="entry name" value="Cry_DASH"/>
</dbReference>
<dbReference type="SUPFAM" id="SSF52425">
    <property type="entry name" value="Cryptochrome/photolyase, N-terminal domain"/>
    <property type="match status" value="1"/>
</dbReference>
<dbReference type="PANTHER" id="PTHR11455:SF22">
    <property type="entry name" value="CRYPTOCHROME DASH"/>
    <property type="match status" value="1"/>
</dbReference>
<feature type="domain" description="Photolyase/cryptochrome alpha/beta" evidence="7">
    <location>
        <begin position="3"/>
        <end position="137"/>
    </location>
</feature>
<accession>A0ABY8N6X7</accession>
<dbReference type="Proteomes" id="UP001232117">
    <property type="component" value="Chromosome"/>
</dbReference>
<dbReference type="PROSITE" id="PS51645">
    <property type="entry name" value="PHR_CRY_ALPHA_BETA"/>
    <property type="match status" value="1"/>
</dbReference>
<keyword evidence="5 6" id="KW-0157">Chromophore</keyword>
<dbReference type="Pfam" id="PF00875">
    <property type="entry name" value="DNA_photolyase"/>
    <property type="match status" value="1"/>
</dbReference>
<comment type="function">
    <text evidence="6">May have a photoreceptor function.</text>
</comment>
<dbReference type="NCBIfam" id="TIGR02765">
    <property type="entry name" value="crypto_DASH"/>
    <property type="match status" value="1"/>
</dbReference>
<evidence type="ECO:0000256" key="4">
    <source>
        <dbReference type="ARBA" id="ARBA00022827"/>
    </source>
</evidence>
<dbReference type="InterPro" id="IPR002081">
    <property type="entry name" value="Cryptochrome/DNA_photolyase_1"/>
</dbReference>
<dbReference type="Gene3D" id="1.25.40.80">
    <property type="match status" value="1"/>
</dbReference>
<evidence type="ECO:0000313" key="8">
    <source>
        <dbReference type="EMBL" id="WGK95410.1"/>
    </source>
</evidence>
<proteinExistence type="inferred from homology"/>
<name>A0ABY8N6X7_9FLAO</name>
<keyword evidence="3 6" id="KW-0285">Flavoprotein</keyword>
<dbReference type="InterPro" id="IPR006050">
    <property type="entry name" value="DNA_photolyase_N"/>
</dbReference>
<evidence type="ECO:0000256" key="3">
    <source>
        <dbReference type="ARBA" id="ARBA00022630"/>
    </source>
</evidence>
<evidence type="ECO:0000256" key="5">
    <source>
        <dbReference type="ARBA" id="ARBA00022991"/>
    </source>
</evidence>
<reference evidence="8 9" key="1">
    <citation type="submission" date="2022-02" db="EMBL/GenBank/DDBJ databases">
        <authorList>
            <person name="Cha I.-T."/>
            <person name="Lee K.-E."/>
            <person name="Park S.-J."/>
        </authorList>
    </citation>
    <scope>NUCLEOTIDE SEQUENCE [LARGE SCALE GENOMIC DNA]</scope>
    <source>
        <strain evidence="8 9">K3R-10</strain>
    </source>
</reference>
<dbReference type="InterPro" id="IPR036134">
    <property type="entry name" value="Crypto/Photolyase_FAD-like_sf"/>
</dbReference>